<dbReference type="Ensembl" id="ENSSAUT00010055642.1">
    <property type="protein sequence ID" value="ENSSAUP00010052928.1"/>
    <property type="gene ID" value="ENSSAUG00010021922.1"/>
</dbReference>
<dbReference type="EC" id="3.2.1.28" evidence="3 7"/>
<dbReference type="InterPro" id="IPR012341">
    <property type="entry name" value="6hp_glycosidase-like_sf"/>
</dbReference>
<gene>
    <name evidence="9" type="primary">TREH</name>
    <name evidence="9" type="synonym">treh</name>
</gene>
<dbReference type="PANTHER" id="PTHR23403">
    <property type="entry name" value="TREHALASE"/>
    <property type="match status" value="1"/>
</dbReference>
<protein>
    <recommendedName>
        <fullName evidence="4 7">Trehalase</fullName>
        <ecNumber evidence="3 7">3.2.1.28</ecNumber>
    </recommendedName>
    <alternativeName>
        <fullName evidence="7">Alpha-trehalose glucohydrolase</fullName>
    </alternativeName>
</protein>
<dbReference type="Pfam" id="PF01204">
    <property type="entry name" value="Trehalase"/>
    <property type="match status" value="1"/>
</dbReference>
<dbReference type="PANTHER" id="PTHR23403:SF1">
    <property type="entry name" value="TREHALASE"/>
    <property type="match status" value="1"/>
</dbReference>
<organism evidence="9 10">
    <name type="scientific">Sparus aurata</name>
    <name type="common">Gilthead sea bream</name>
    <dbReference type="NCBI Taxonomy" id="8175"/>
    <lineage>
        <taxon>Eukaryota</taxon>
        <taxon>Metazoa</taxon>
        <taxon>Chordata</taxon>
        <taxon>Craniata</taxon>
        <taxon>Vertebrata</taxon>
        <taxon>Euteleostomi</taxon>
        <taxon>Actinopterygii</taxon>
        <taxon>Neopterygii</taxon>
        <taxon>Teleostei</taxon>
        <taxon>Neoteleostei</taxon>
        <taxon>Acanthomorphata</taxon>
        <taxon>Eupercaria</taxon>
        <taxon>Spariformes</taxon>
        <taxon>Sparidae</taxon>
        <taxon>Sparus</taxon>
    </lineage>
</organism>
<dbReference type="OMA" id="RYWDASD"/>
<keyword evidence="5 7" id="KW-0378">Hydrolase</keyword>
<dbReference type="InterPro" id="IPR001661">
    <property type="entry name" value="Glyco_hydro_37"/>
</dbReference>
<comment type="similarity">
    <text evidence="2 7">Belongs to the glycosyl hydrolase 37 family.</text>
</comment>
<reference evidence="9" key="2">
    <citation type="submission" date="2025-08" db="UniProtKB">
        <authorList>
            <consortium name="Ensembl"/>
        </authorList>
    </citation>
    <scope>IDENTIFICATION</scope>
</reference>
<dbReference type="GO" id="GO:0004555">
    <property type="term" value="F:alpha,alpha-trehalase activity"/>
    <property type="evidence" value="ECO:0007669"/>
    <property type="project" value="UniProtKB-EC"/>
</dbReference>
<dbReference type="InterPro" id="IPR008928">
    <property type="entry name" value="6-hairpin_glycosidase_sf"/>
</dbReference>
<evidence type="ECO:0000256" key="4">
    <source>
        <dbReference type="ARBA" id="ARBA00019905"/>
    </source>
</evidence>
<evidence type="ECO:0000256" key="3">
    <source>
        <dbReference type="ARBA" id="ARBA00012757"/>
    </source>
</evidence>
<feature type="chain" id="PRO_5025517409" description="Trehalase" evidence="8">
    <location>
        <begin position="23"/>
        <end position="581"/>
    </location>
</feature>
<feature type="signal peptide" evidence="8">
    <location>
        <begin position="1"/>
        <end position="22"/>
    </location>
</feature>
<comment type="catalytic activity">
    <reaction evidence="1 7">
        <text>alpha,alpha-trehalose + H2O = alpha-D-glucose + beta-D-glucose</text>
        <dbReference type="Rhea" id="RHEA:32675"/>
        <dbReference type="ChEBI" id="CHEBI:15377"/>
        <dbReference type="ChEBI" id="CHEBI:15903"/>
        <dbReference type="ChEBI" id="CHEBI:16551"/>
        <dbReference type="ChEBI" id="CHEBI:17925"/>
        <dbReference type="EC" id="3.2.1.28"/>
    </reaction>
</comment>
<evidence type="ECO:0000256" key="7">
    <source>
        <dbReference type="RuleBase" id="RU361180"/>
    </source>
</evidence>
<evidence type="ECO:0000256" key="8">
    <source>
        <dbReference type="SAM" id="SignalP"/>
    </source>
</evidence>
<dbReference type="InParanoid" id="A0A671XP16"/>
<evidence type="ECO:0000313" key="10">
    <source>
        <dbReference type="Proteomes" id="UP000472265"/>
    </source>
</evidence>
<dbReference type="Proteomes" id="UP000472265">
    <property type="component" value="Chromosome 2"/>
</dbReference>
<reference evidence="9" key="1">
    <citation type="submission" date="2021-04" db="EMBL/GenBank/DDBJ databases">
        <authorList>
            <consortium name="Wellcome Sanger Institute Data Sharing"/>
        </authorList>
    </citation>
    <scope>NUCLEOTIDE SEQUENCE [LARGE SCALE GENOMIC DNA]</scope>
</reference>
<dbReference type="PROSITE" id="PS00927">
    <property type="entry name" value="TREHALASE_1"/>
    <property type="match status" value="1"/>
</dbReference>
<evidence type="ECO:0000256" key="6">
    <source>
        <dbReference type="ARBA" id="ARBA00023295"/>
    </source>
</evidence>
<name>A0A671XP16_SPAAU</name>
<dbReference type="PROSITE" id="PS00928">
    <property type="entry name" value="TREHALASE_2"/>
    <property type="match status" value="1"/>
</dbReference>
<keyword evidence="6 7" id="KW-0326">Glycosidase</keyword>
<evidence type="ECO:0000256" key="5">
    <source>
        <dbReference type="ARBA" id="ARBA00022801"/>
    </source>
</evidence>
<keyword evidence="10" id="KW-1185">Reference proteome</keyword>
<evidence type="ECO:0000313" key="9">
    <source>
        <dbReference type="Ensembl" id="ENSSAUP00010052928.1"/>
    </source>
</evidence>
<accession>A0A671XP16</accession>
<evidence type="ECO:0000256" key="2">
    <source>
        <dbReference type="ARBA" id="ARBA00005615"/>
    </source>
</evidence>
<dbReference type="PRINTS" id="PR00744">
    <property type="entry name" value="GLHYDRLASE37"/>
</dbReference>
<dbReference type="AlphaFoldDB" id="A0A671XP16"/>
<reference evidence="9" key="3">
    <citation type="submission" date="2025-09" db="UniProtKB">
        <authorList>
            <consortium name="Ensembl"/>
        </authorList>
    </citation>
    <scope>IDENTIFICATION</scope>
</reference>
<proteinExistence type="inferred from homology"/>
<dbReference type="InterPro" id="IPR018232">
    <property type="entry name" value="Glyco_hydro_37_CS"/>
</dbReference>
<keyword evidence="8" id="KW-0732">Signal</keyword>
<dbReference type="SUPFAM" id="SSF48208">
    <property type="entry name" value="Six-hairpin glycosidases"/>
    <property type="match status" value="1"/>
</dbReference>
<dbReference type="GeneTree" id="ENSGT00390000006949"/>
<dbReference type="GO" id="GO:0005993">
    <property type="term" value="P:trehalose catabolic process"/>
    <property type="evidence" value="ECO:0007669"/>
    <property type="project" value="TreeGrafter"/>
</dbReference>
<sequence>LNMHNFVVFCFLSAALLVCVKGAFPPPCDSEIYCSGPILHQVQEAKLFDDDKFFVDMKLRETPDVVLSAFRNLSQEHPNATVPPGKLQEFLSLYFEAPGTEFESWTPPDWHDKPKFLEGIADQELRNWAEKIHHLWKSLGRKVIRASVKDHPELYSQIYTPHPVVVPGGRFRELYYWDSYWVINGLLLSEMTDTAYGMIQNFLYLVNRYGFVPNGGRIYYERRSQPPFLTLMVESYYQATKDKDFLRSALPGLEQEYRFWMQNRSVAVRLNETLHVLNRYDVQILICCGSARESMFFFLSLPSDRKEQLWMDLKAGAESGWDFTSRWYIDGDGHNNGTLRDTRTSQILPADLNALLCLSEKTLASFHRILGDGDSAARYDQAAARRLQAIESVLWDAERGAWFDYNLVTQSKHFEFYPSNLAPVWAQCYSRPEMGEKAVQYLKKSGALQFPNGVPTSLTDSGQQWDYPNAWPPLQHMLISGLSKLPSEDAKQLALDLAQRWIRTNWLAYGKYEAMFEKYDVNGDGKPGGGGEYEVQLGFGWTNGVALQLLDQYGATLTSGSGHLSTGLLLPLVISATLMLQ</sequence>
<dbReference type="Gene3D" id="1.50.10.10">
    <property type="match status" value="1"/>
</dbReference>
<evidence type="ECO:0000256" key="1">
    <source>
        <dbReference type="ARBA" id="ARBA00001576"/>
    </source>
</evidence>